<evidence type="ECO:0000313" key="4">
    <source>
        <dbReference type="Proteomes" id="UP001189429"/>
    </source>
</evidence>
<gene>
    <name evidence="3" type="ORF">PCOR1329_LOCUS84730</name>
</gene>
<dbReference type="Proteomes" id="UP001189429">
    <property type="component" value="Unassembled WGS sequence"/>
</dbReference>
<feature type="region of interest" description="Disordered" evidence="1">
    <location>
        <begin position="1861"/>
        <end position="1910"/>
    </location>
</feature>
<dbReference type="EMBL" id="CAUYUJ010022426">
    <property type="protein sequence ID" value="CAK0910578.1"/>
    <property type="molecule type" value="Genomic_DNA"/>
</dbReference>
<proteinExistence type="predicted"/>
<keyword evidence="4" id="KW-1185">Reference proteome</keyword>
<feature type="transmembrane region" description="Helical" evidence="2">
    <location>
        <begin position="1768"/>
        <end position="1788"/>
    </location>
</feature>
<evidence type="ECO:0000313" key="3">
    <source>
        <dbReference type="EMBL" id="CAK0910578.1"/>
    </source>
</evidence>
<name>A0ABN9YCR8_9DINO</name>
<protein>
    <submittedName>
        <fullName evidence="3">Uncharacterized protein</fullName>
    </submittedName>
</protein>
<feature type="compositionally biased region" description="Basic and acidic residues" evidence="1">
    <location>
        <begin position="1872"/>
        <end position="1884"/>
    </location>
</feature>
<keyword evidence="2" id="KW-0812">Transmembrane</keyword>
<evidence type="ECO:0000256" key="2">
    <source>
        <dbReference type="SAM" id="Phobius"/>
    </source>
</evidence>
<comment type="caution">
    <text evidence="3">The sequence shown here is derived from an EMBL/GenBank/DDBJ whole genome shotgun (WGS) entry which is preliminary data.</text>
</comment>
<reference evidence="3" key="1">
    <citation type="submission" date="2023-10" db="EMBL/GenBank/DDBJ databases">
        <authorList>
            <person name="Chen Y."/>
            <person name="Shah S."/>
            <person name="Dougan E. K."/>
            <person name="Thang M."/>
            <person name="Chan C."/>
        </authorList>
    </citation>
    <scope>NUCLEOTIDE SEQUENCE [LARGE SCALE GENOMIC DNA]</scope>
</reference>
<feature type="region of interest" description="Disordered" evidence="1">
    <location>
        <begin position="257"/>
        <end position="288"/>
    </location>
</feature>
<sequence length="1910" mass="207764">MFQGLSAHAARAFQSQFLRSHLGLARSVRAARSDAKDQVCARGRRSCPFARSKDIVSSLILPWSDPKMGGDVQTRSGVGQPLHARRKSRALGQCWGSMRAALLRHQARKDSPPLEASPRAWPLHLACSGSEGIFDLRRLVPGGEKGGGREACASAALDDAKSMGLAIEVANSLPERIHSKLRSERGMAAFNEIGDKVGNTIRNIFAFDTSPAHKRSGQGQAAAASGGDGSQKRWAPTRASLETINVDTEKRLKAAEEAAKAANAAAQELEEKMKSSSASSASHGPGQRVPYEKRVIAKIGNLGWNDKPDVILARAREDRAEFRPARIVHRAFDMIEEMEAKMEPPLKLEKRFDGKYIKAEGNKRIGFVAGGQWHWSPWARARYPSDELDEAKQYADEALVGAVADVLPQWSVIFLSEVDGYRGRPWGSTVVMIGDWNADQLPDLAGDPFAGLPARDDHHAAERDRLQSLVDRFAMQIELPQEVVSVPGGPFAEQCILSPITRIPVGDQVLTTIPSCLDYAIAQPGAITKSIVCWRGAPADHAIVTFELACRGALQRGHKSSWKCLDEEACLQWLHSEAPGDFGSIDTFHKFLHEVQGRWQDTDTCRQRRHARLPFHIRCLHSQLAGSRDEHGRRALQREAWQHRKAWCSAWRRRDLAESVGRGKVFQKAKKLHRLKEVVLPAPAGQQRARTSDPATWGESLGSHFSVKWGAKKFQHRVNLLDAILPFEGSAAPISEEQLRKALSKIRRKCKLDHYGVSVAAILMVFRVRPEAVTRLLSTSLGSAPAMAQLEVMDSVLLLACQGWVDAALPEVPECFVGARPRTQCPDIAHGLQSVNEKGIDNFGRAAIAQADIERYYDSLPSLRIARWLGAHGVPVEMAACLLRHQMLPKVTLCAGAAEAIVTGPCEGCLTGNRVAGLFGRIPVESTMAERRLVWRAKGFQADDHVLCVCSYVDNLFSASGSLHGAISILDDIEAQLERNWGLHIKPSSRSCMAAAGTGPGELPSKWPRVHEFTALGHTLQDTGSIRACWQNARAAMWRGFWANPGSKRRIADEVDILQRRMVATIMRVPPRPGEEPACYFRKRGRAAAAECNKQGVWSRRWFWRVLDWQEHLDHPGRLVPFDPSFDFDELDITTPVDAVWDEPEAQSCATEELWVNVEEQDLFSSELLAHFVHDVVWGCGGPAGSDCDLPSAPACGCGTAATAPPGGRLVPFDPYFDFDELDITTPVDAVWDEPEAQSCATEELWVYGEEPDLFSSELLAHFVHDVVWGCGVPAGSDCDLPSAPACGCGTAATAPPGGRLVPFDPYYDFDELDLTTPVDAVWDEPEAQSCATEELSVYGEEQDLFISELLAHFVHDVVWGCGGPGGSHADLPGAPVDCGTAATAPPGGRLVSFDPYFDFGELDLTTPVDAVWEEPEAQSCATEELWVYGEEQDLCSSELLAHFVHDVVRGCGGPGGGDADLPGAPACGCGTAATAPPGWRFVPLDPYFDFDELDLTMPVDAVWEEPEAWSLATEELWVYGEEQDLFSSELLARFAQDVVWGCGGPGGSDADLPAAPVCGCGTAATAPPGGRFFLLDPYFDFDELDLTMPVDAVLEEPEAQSCATEELWLYSEEELLTHRRFVSLDPYFDFDELDLTTPVDACWEEPEAWSLATEELWVYGEEQDLFSSELLARFAQDVVWGCGGPGGSDADLPAAPVCGCGTAATAPPGGRFFLLDPYFDFDELDSTTPVDAILEESEAQSWWAEQCYPTSGHAGHQAGEGICDASLPVLVSASLLLLVVVVATVVVGRMLLQWREMALEAELQEIAARNAEVKLWQGRLHKGSRGAGSAVGSRHGGARSQEIVPGAAVPATAAVTATAAAPATATLTGEGRARRPAAEEARRAARHAPCRRSPLGRPDRAGSCNARGA</sequence>
<keyword evidence="2" id="KW-1133">Transmembrane helix</keyword>
<keyword evidence="2" id="KW-0472">Membrane</keyword>
<organism evidence="3 4">
    <name type="scientific">Prorocentrum cordatum</name>
    <dbReference type="NCBI Taxonomy" id="2364126"/>
    <lineage>
        <taxon>Eukaryota</taxon>
        <taxon>Sar</taxon>
        <taxon>Alveolata</taxon>
        <taxon>Dinophyceae</taxon>
        <taxon>Prorocentrales</taxon>
        <taxon>Prorocentraceae</taxon>
        <taxon>Prorocentrum</taxon>
    </lineage>
</organism>
<feature type="region of interest" description="Disordered" evidence="1">
    <location>
        <begin position="209"/>
        <end position="238"/>
    </location>
</feature>
<evidence type="ECO:0000256" key="1">
    <source>
        <dbReference type="SAM" id="MobiDB-lite"/>
    </source>
</evidence>
<accession>A0ABN9YCR8</accession>